<dbReference type="EMBL" id="PTJA01000019">
    <property type="protein sequence ID" value="PPK75906.1"/>
    <property type="molecule type" value="Genomic_DNA"/>
</dbReference>
<dbReference type="PANTHER" id="PTHR34180">
    <property type="entry name" value="PEPTIDASE C45"/>
    <property type="match status" value="1"/>
</dbReference>
<keyword evidence="2" id="KW-0378">Hydrolase</keyword>
<dbReference type="Pfam" id="PF03417">
    <property type="entry name" value="AAT"/>
    <property type="match status" value="1"/>
</dbReference>
<dbReference type="InterPro" id="IPR029055">
    <property type="entry name" value="Ntn_hydrolases_N"/>
</dbReference>
<sequence length="372" mass="42248">MNHVTAYTLNLEGNNYEVGYQAGKFMGENSQLRSLHTQSVKGFGAVDFKEAQTLFSRWCPGLNEEIQGFADALQVEAEQIYFYGMTYLLPRCSQVALLPSMTAEQKPLLARNYEFNHEAEDFCLVKTNITGKFAHIGTSVLFFGRDDGINEHGLAVTMSSCGFPVGAMPYMREPKIKGLQFWAVIRALLENCRDVREGLEYIRDMPIAYNLNLILLDQAGNTALVETVDGRLSYKKLDSTSPQQFLHATNHPVLPELIPYEPKAFVHSLKRYDYITGTLTNTCEVTRDQLKHMLLSKYPEGLCTHYYEEFFGTTKSIILSPADKSIDICWGGREENGWERYQVGDTMKETAREIGLNFENADPDIYTYRPIL</sequence>
<dbReference type="InterPro" id="IPR047794">
    <property type="entry name" value="C45_proenzyme-like"/>
</dbReference>
<dbReference type="AlphaFoldDB" id="A0A2S6HEP1"/>
<comment type="caution">
    <text evidence="2">The sequence shown here is derived from an EMBL/GenBank/DDBJ whole genome shotgun (WGS) entry which is preliminary data.</text>
</comment>
<dbReference type="InterPro" id="IPR047801">
    <property type="entry name" value="Peptidase_C45"/>
</dbReference>
<dbReference type="PANTHER" id="PTHR34180:SF1">
    <property type="entry name" value="BETA-ALANYL-DOPAMINE_CARCININE HYDROLASE"/>
    <property type="match status" value="1"/>
</dbReference>
<evidence type="ECO:0000313" key="3">
    <source>
        <dbReference type="Proteomes" id="UP000237749"/>
    </source>
</evidence>
<protein>
    <submittedName>
        <fullName evidence="2">Putative choloylglycine hydrolase</fullName>
    </submittedName>
</protein>
<dbReference type="Gene3D" id="3.60.60.10">
    <property type="entry name" value="Penicillin V Acylase, Chain A"/>
    <property type="match status" value="1"/>
</dbReference>
<dbReference type="InterPro" id="IPR005079">
    <property type="entry name" value="Peptidase_C45_hydrolase"/>
</dbReference>
<accession>A0A2S6HEP1</accession>
<gene>
    <name evidence="2" type="ORF">BXY41_11976</name>
</gene>
<evidence type="ECO:0000259" key="1">
    <source>
        <dbReference type="Pfam" id="PF03417"/>
    </source>
</evidence>
<dbReference type="RefSeq" id="WP_104439655.1">
    <property type="nucleotide sequence ID" value="NZ_PTJA01000019.1"/>
</dbReference>
<feature type="domain" description="Peptidase C45 hydrolase" evidence="1">
    <location>
        <begin position="104"/>
        <end position="333"/>
    </location>
</feature>
<dbReference type="NCBIfam" id="NF040521">
    <property type="entry name" value="C45_proenzyme"/>
    <property type="match status" value="1"/>
</dbReference>
<evidence type="ECO:0000313" key="2">
    <source>
        <dbReference type="EMBL" id="PPK75906.1"/>
    </source>
</evidence>
<name>A0A2S6HEP1_9FIRM</name>
<keyword evidence="3" id="KW-1185">Reference proteome</keyword>
<dbReference type="OrthoDB" id="5480874at2"/>
<dbReference type="GO" id="GO:0016787">
    <property type="term" value="F:hydrolase activity"/>
    <property type="evidence" value="ECO:0007669"/>
    <property type="project" value="UniProtKB-KW"/>
</dbReference>
<proteinExistence type="predicted"/>
<dbReference type="Proteomes" id="UP000237749">
    <property type="component" value="Unassembled WGS sequence"/>
</dbReference>
<dbReference type="SUPFAM" id="SSF56235">
    <property type="entry name" value="N-terminal nucleophile aminohydrolases (Ntn hydrolases)"/>
    <property type="match status" value="1"/>
</dbReference>
<organism evidence="2 3">
    <name type="scientific">Lacrimispora xylanisolvens</name>
    <dbReference type="NCBI Taxonomy" id="384636"/>
    <lineage>
        <taxon>Bacteria</taxon>
        <taxon>Bacillati</taxon>
        <taxon>Bacillota</taxon>
        <taxon>Clostridia</taxon>
        <taxon>Lachnospirales</taxon>
        <taxon>Lachnospiraceae</taxon>
        <taxon>Lacrimispora</taxon>
    </lineage>
</organism>
<reference evidence="2 3" key="1">
    <citation type="submission" date="2018-02" db="EMBL/GenBank/DDBJ databases">
        <title>Genomic Encyclopedia of Archaeal and Bacterial Type Strains, Phase II (KMG-II): from individual species to whole genera.</title>
        <authorList>
            <person name="Goeker M."/>
        </authorList>
    </citation>
    <scope>NUCLEOTIDE SEQUENCE [LARGE SCALE GENOMIC DNA]</scope>
    <source>
        <strain evidence="2 3">DSM 3808</strain>
    </source>
</reference>